<keyword evidence="2" id="KW-1185">Reference proteome</keyword>
<dbReference type="KEGG" id="slau:SLA_5318"/>
<evidence type="ECO:0000313" key="1">
    <source>
        <dbReference type="EMBL" id="BAU86199.1"/>
    </source>
</evidence>
<evidence type="ECO:0000313" key="2">
    <source>
        <dbReference type="Proteomes" id="UP000217676"/>
    </source>
</evidence>
<gene>
    <name evidence="1" type="ORF">SLA_5318</name>
</gene>
<accession>A0A160P3M0</accession>
<protein>
    <submittedName>
        <fullName evidence="1">Uncharacterized protein</fullName>
    </submittedName>
</protein>
<dbReference type="EMBL" id="AP017424">
    <property type="protein sequence ID" value="BAU86199.1"/>
    <property type="molecule type" value="Genomic_DNA"/>
</dbReference>
<dbReference type="Proteomes" id="UP000217676">
    <property type="component" value="Chromosome"/>
</dbReference>
<reference evidence="1 2" key="1">
    <citation type="journal article" date="2016" name="Genome Announc.">
        <title>Complete Genome Sequence of Thiostrepton-Producing Streptomyces laurentii ATCC 31255.</title>
        <authorList>
            <person name="Doi K."/>
            <person name="Fujino Y."/>
            <person name="Nagayoshi Y."/>
            <person name="Ohshima T."/>
            <person name="Ogata S."/>
        </authorList>
    </citation>
    <scope>NUCLEOTIDE SEQUENCE [LARGE SCALE GENOMIC DNA]</scope>
    <source>
        <strain evidence="1 2">ATCC 31255</strain>
    </source>
</reference>
<name>A0A160P3M0_STRLU</name>
<dbReference type="AlphaFoldDB" id="A0A160P3M0"/>
<sequence>MSVTIHLNYPAAIPVGHVIEVTEFADTRPEKKRKLGSPNRGEPFRIPVVLDLDTGIRYMNERHTAHRVGAVAFFDVPAYPTRPSAPSPSSASTGPG</sequence>
<proteinExistence type="predicted"/>
<organism evidence="1 2">
    <name type="scientific">Streptomyces laurentii</name>
    <dbReference type="NCBI Taxonomy" id="39478"/>
    <lineage>
        <taxon>Bacteria</taxon>
        <taxon>Bacillati</taxon>
        <taxon>Actinomycetota</taxon>
        <taxon>Actinomycetes</taxon>
        <taxon>Kitasatosporales</taxon>
        <taxon>Streptomycetaceae</taxon>
        <taxon>Streptomyces</taxon>
    </lineage>
</organism>